<sequence length="119" mass="13282">MQAGTSASPLSTDSQTLTDGNLLDKSHALAALQRRLLNRLTKGIGMDGLHYHNADLDVDIRLGKSARHTCEYRLLMTDTYLGEISFTRDQRFTEQELQLIEALIPKLVEQLKSSLEPGN</sequence>
<accession>A0A917LPF0</accession>
<name>A0A917LPF0_9GAMM</name>
<keyword evidence="2" id="KW-1185">Reference proteome</keyword>
<dbReference type="AlphaFoldDB" id="A0A917LPF0"/>
<evidence type="ECO:0000313" key="2">
    <source>
        <dbReference type="Proteomes" id="UP000627715"/>
    </source>
</evidence>
<evidence type="ECO:0000313" key="1">
    <source>
        <dbReference type="EMBL" id="GGG48798.1"/>
    </source>
</evidence>
<organism evidence="1 2">
    <name type="scientific">Pseudohongiella nitratireducens</name>
    <dbReference type="NCBI Taxonomy" id="1768907"/>
    <lineage>
        <taxon>Bacteria</taxon>
        <taxon>Pseudomonadati</taxon>
        <taxon>Pseudomonadota</taxon>
        <taxon>Gammaproteobacteria</taxon>
        <taxon>Pseudomonadales</taxon>
        <taxon>Pseudohongiellaceae</taxon>
        <taxon>Pseudohongiella</taxon>
    </lineage>
</organism>
<dbReference type="Proteomes" id="UP000627715">
    <property type="component" value="Unassembled WGS sequence"/>
</dbReference>
<comment type="caution">
    <text evidence="1">The sequence shown here is derived from an EMBL/GenBank/DDBJ whole genome shotgun (WGS) entry which is preliminary data.</text>
</comment>
<dbReference type="EMBL" id="BMIY01000001">
    <property type="protein sequence ID" value="GGG48798.1"/>
    <property type="molecule type" value="Genomic_DNA"/>
</dbReference>
<dbReference type="OrthoDB" id="7064914at2"/>
<reference evidence="1" key="1">
    <citation type="journal article" date="2014" name="Int. J. Syst. Evol. Microbiol.">
        <title>Complete genome sequence of Corynebacterium casei LMG S-19264T (=DSM 44701T), isolated from a smear-ripened cheese.</title>
        <authorList>
            <consortium name="US DOE Joint Genome Institute (JGI-PGF)"/>
            <person name="Walter F."/>
            <person name="Albersmeier A."/>
            <person name="Kalinowski J."/>
            <person name="Ruckert C."/>
        </authorList>
    </citation>
    <scope>NUCLEOTIDE SEQUENCE</scope>
    <source>
        <strain evidence="1">CGMCC 1.15425</strain>
    </source>
</reference>
<reference evidence="1" key="2">
    <citation type="submission" date="2020-09" db="EMBL/GenBank/DDBJ databases">
        <authorList>
            <person name="Sun Q."/>
            <person name="Zhou Y."/>
        </authorList>
    </citation>
    <scope>NUCLEOTIDE SEQUENCE</scope>
    <source>
        <strain evidence="1">CGMCC 1.15425</strain>
    </source>
</reference>
<protein>
    <submittedName>
        <fullName evidence="1">Uncharacterized protein</fullName>
    </submittedName>
</protein>
<proteinExistence type="predicted"/>
<gene>
    <name evidence="1" type="ORF">GCM10011403_02320</name>
</gene>
<dbReference type="RefSeq" id="WP_068812604.1">
    <property type="nucleotide sequence ID" value="NZ_BMIY01000001.1"/>
</dbReference>